<proteinExistence type="predicted"/>
<evidence type="ECO:0000313" key="2">
    <source>
        <dbReference type="Proteomes" id="UP001281614"/>
    </source>
</evidence>
<dbReference type="AlphaFoldDB" id="A0AAE0DBS4"/>
<keyword evidence="2" id="KW-1185">Reference proteome</keyword>
<gene>
    <name evidence="1" type="ORF">CKAH01_12901</name>
</gene>
<comment type="caution">
    <text evidence="1">The sequence shown here is derived from an EMBL/GenBank/DDBJ whole genome shotgun (WGS) entry which is preliminary data.</text>
</comment>
<reference evidence="1" key="1">
    <citation type="submission" date="2023-02" db="EMBL/GenBank/DDBJ databases">
        <title>Colletotrichum kahawae CIFC_Que2 genome sequencing and assembly.</title>
        <authorList>
            <person name="Baroncelli R."/>
        </authorList>
    </citation>
    <scope>NUCLEOTIDE SEQUENCE</scope>
    <source>
        <strain evidence="1">CIFC_Que2</strain>
    </source>
</reference>
<protein>
    <submittedName>
        <fullName evidence="1">Uncharacterized protein</fullName>
    </submittedName>
</protein>
<organism evidence="1 2">
    <name type="scientific">Colletotrichum kahawae</name>
    <name type="common">Coffee berry disease fungus</name>
    <dbReference type="NCBI Taxonomy" id="34407"/>
    <lineage>
        <taxon>Eukaryota</taxon>
        <taxon>Fungi</taxon>
        <taxon>Dikarya</taxon>
        <taxon>Ascomycota</taxon>
        <taxon>Pezizomycotina</taxon>
        <taxon>Sordariomycetes</taxon>
        <taxon>Hypocreomycetidae</taxon>
        <taxon>Glomerellales</taxon>
        <taxon>Glomerellaceae</taxon>
        <taxon>Colletotrichum</taxon>
        <taxon>Colletotrichum gloeosporioides species complex</taxon>
    </lineage>
</organism>
<dbReference type="Proteomes" id="UP001281614">
    <property type="component" value="Unassembled WGS sequence"/>
</dbReference>
<accession>A0AAE0DBS4</accession>
<dbReference type="EMBL" id="VYYT01000039">
    <property type="protein sequence ID" value="KAK2775144.1"/>
    <property type="molecule type" value="Genomic_DNA"/>
</dbReference>
<sequence>MVFWQFLFDASTVQRKRGFTHAVIARLSFQACSALPQNNSPMLQGFPSNCFSSTRSFSTSLALSCSRYSYNVHGR</sequence>
<name>A0AAE0DBS4_COLKA</name>
<evidence type="ECO:0000313" key="1">
    <source>
        <dbReference type="EMBL" id="KAK2775144.1"/>
    </source>
</evidence>